<dbReference type="PANTHER" id="PTHR35333:SF3">
    <property type="entry name" value="BETA-LACTAMASE-TYPE TRANSPEPTIDASE FOLD CONTAINING PROTEIN"/>
    <property type="match status" value="1"/>
</dbReference>
<dbReference type="PANTHER" id="PTHR35333">
    <property type="entry name" value="BETA-LACTAMASE"/>
    <property type="match status" value="1"/>
</dbReference>
<dbReference type="PROSITE" id="PS00146">
    <property type="entry name" value="BETA_LACTAMASE_A"/>
    <property type="match status" value="1"/>
</dbReference>
<reference evidence="9 10" key="2">
    <citation type="journal article" date="2013" name="PLoS ONE">
        <title>INDIGO - INtegrated Data Warehouse of MIcrobial GenOmes with Examples from the Red Sea Extremophiles.</title>
        <authorList>
            <person name="Alam I."/>
            <person name="Antunes A."/>
            <person name="Kamau A.A."/>
            <person name="Ba Alawi W."/>
            <person name="Kalkatawi M."/>
            <person name="Stingl U."/>
            <person name="Bajic V.B."/>
        </authorList>
    </citation>
    <scope>NUCLEOTIDE SEQUENCE [LARGE SCALE GENOMIC DNA]</scope>
    <source>
        <strain evidence="9 10">E1L3A</strain>
    </source>
</reference>
<feature type="signal peptide" evidence="7">
    <location>
        <begin position="1"/>
        <end position="27"/>
    </location>
</feature>
<evidence type="ECO:0000259" key="8">
    <source>
        <dbReference type="Pfam" id="PF13354"/>
    </source>
</evidence>
<keyword evidence="4 6" id="KW-0378">Hydrolase</keyword>
<evidence type="ECO:0000256" key="5">
    <source>
        <dbReference type="ARBA" id="ARBA00023251"/>
    </source>
</evidence>
<dbReference type="InterPro" id="IPR000871">
    <property type="entry name" value="Beta-lactam_class-A"/>
</dbReference>
<evidence type="ECO:0000256" key="2">
    <source>
        <dbReference type="ARBA" id="ARBA00009009"/>
    </source>
</evidence>
<evidence type="ECO:0000256" key="6">
    <source>
        <dbReference type="RuleBase" id="RU361140"/>
    </source>
</evidence>
<evidence type="ECO:0000313" key="9">
    <source>
        <dbReference type="EMBL" id="ERJ19993.1"/>
    </source>
</evidence>
<name>U2G169_9GAMM</name>
<keyword evidence="10" id="KW-1185">Reference proteome</keyword>
<feature type="chain" id="PRO_5004627980" description="Beta-lactamase" evidence="7">
    <location>
        <begin position="28"/>
        <end position="294"/>
    </location>
</feature>
<dbReference type="Pfam" id="PF13354">
    <property type="entry name" value="Beta-lactamase2"/>
    <property type="match status" value="1"/>
</dbReference>
<dbReference type="AlphaFoldDB" id="U2G169"/>
<evidence type="ECO:0000313" key="10">
    <source>
        <dbReference type="Proteomes" id="UP000006242"/>
    </source>
</evidence>
<keyword evidence="7" id="KW-0732">Signal</keyword>
<dbReference type="InterPro" id="IPR012338">
    <property type="entry name" value="Beta-lactam/transpept-like"/>
</dbReference>
<dbReference type="SUPFAM" id="SSF56601">
    <property type="entry name" value="beta-lactamase/transpeptidase-like"/>
    <property type="match status" value="1"/>
</dbReference>
<accession>U2G169</accession>
<dbReference type="Gene3D" id="3.40.710.10">
    <property type="entry name" value="DD-peptidase/beta-lactamase superfamily"/>
    <property type="match status" value="1"/>
</dbReference>
<dbReference type="InterPro" id="IPR006311">
    <property type="entry name" value="TAT_signal"/>
</dbReference>
<comment type="similarity">
    <text evidence="2 6">Belongs to the class-A beta-lactamase family.</text>
</comment>
<organism evidence="9 10">
    <name type="scientific">Salinisphaera shabanensis E1L3A</name>
    <dbReference type="NCBI Taxonomy" id="1033802"/>
    <lineage>
        <taxon>Bacteria</taxon>
        <taxon>Pseudomonadati</taxon>
        <taxon>Pseudomonadota</taxon>
        <taxon>Gammaproteobacteria</taxon>
        <taxon>Salinisphaerales</taxon>
        <taxon>Salinisphaeraceae</taxon>
        <taxon>Salinisphaera</taxon>
    </lineage>
</organism>
<evidence type="ECO:0000256" key="7">
    <source>
        <dbReference type="SAM" id="SignalP"/>
    </source>
</evidence>
<proteinExistence type="inferred from homology"/>
<dbReference type="InterPro" id="IPR023650">
    <property type="entry name" value="Beta-lactam_class-A_AS"/>
</dbReference>
<dbReference type="GO" id="GO:0030655">
    <property type="term" value="P:beta-lactam antibiotic catabolic process"/>
    <property type="evidence" value="ECO:0007669"/>
    <property type="project" value="InterPro"/>
</dbReference>
<dbReference type="InterPro" id="IPR045155">
    <property type="entry name" value="Beta-lactam_cat"/>
</dbReference>
<reference evidence="9 10" key="1">
    <citation type="journal article" date="2011" name="J. Bacteriol.">
        <title>Genome sequence of Salinisphaera shabanensis, a gammaproteobacterium from the harsh, variable environment of the brine-seawater interface of the Shaban Deep in the Red Sea.</title>
        <authorList>
            <person name="Antunes A."/>
            <person name="Alam I."/>
            <person name="Bajic V.B."/>
            <person name="Stingl U."/>
        </authorList>
    </citation>
    <scope>NUCLEOTIDE SEQUENCE [LARGE SCALE GENOMIC DNA]</scope>
    <source>
        <strain evidence="9 10">E1L3A</strain>
    </source>
</reference>
<dbReference type="GO" id="GO:0046677">
    <property type="term" value="P:response to antibiotic"/>
    <property type="evidence" value="ECO:0007669"/>
    <property type="project" value="UniProtKB-UniRule"/>
</dbReference>
<sequence>MTTRRRILKQLTAGAALSVLGMPAVLAREADDFAATMHKLEKRHGGRLGVCVLDTGSDRYIAQRGDERFLLCSTFKVVAAAMILSRVDAGEESLDRHIDYATADLVTYSPETEKHAGTGMTLGAICRAAITLSDNTAGNLMLQSLGGPKALTAFMRSLGDDVTRLDRYETALNEYTPGNPHDSTTPRAMVGLMQKILLGDRLTSSSRDQLIARLEANETGDNRLRAGLSESWRIGDKTGSGGNNTANDIAITWPEGGAPVLIATYYTGSSASKAQRDRVLADVGAVAARWHGIG</sequence>
<dbReference type="RefSeq" id="WP_006913855.1">
    <property type="nucleotide sequence ID" value="NZ_AFNV02000005.1"/>
</dbReference>
<dbReference type="EMBL" id="AFNV02000005">
    <property type="protein sequence ID" value="ERJ19993.1"/>
    <property type="molecule type" value="Genomic_DNA"/>
</dbReference>
<evidence type="ECO:0000256" key="4">
    <source>
        <dbReference type="ARBA" id="ARBA00022801"/>
    </source>
</evidence>
<dbReference type="PROSITE" id="PS51318">
    <property type="entry name" value="TAT"/>
    <property type="match status" value="1"/>
</dbReference>
<evidence type="ECO:0000256" key="1">
    <source>
        <dbReference type="ARBA" id="ARBA00001526"/>
    </source>
</evidence>
<feature type="domain" description="Beta-lactamase class A catalytic" evidence="8">
    <location>
        <begin position="49"/>
        <end position="265"/>
    </location>
</feature>
<dbReference type="eggNOG" id="COG2367">
    <property type="taxonomic scope" value="Bacteria"/>
</dbReference>
<comment type="catalytic activity">
    <reaction evidence="1 6">
        <text>a beta-lactam + H2O = a substituted beta-amino acid</text>
        <dbReference type="Rhea" id="RHEA:20401"/>
        <dbReference type="ChEBI" id="CHEBI:15377"/>
        <dbReference type="ChEBI" id="CHEBI:35627"/>
        <dbReference type="ChEBI" id="CHEBI:140347"/>
        <dbReference type="EC" id="3.5.2.6"/>
    </reaction>
</comment>
<protein>
    <recommendedName>
        <fullName evidence="3 6">Beta-lactamase</fullName>
        <ecNumber evidence="3 6">3.5.2.6</ecNumber>
    </recommendedName>
</protein>
<dbReference type="GO" id="GO:0008800">
    <property type="term" value="F:beta-lactamase activity"/>
    <property type="evidence" value="ECO:0007669"/>
    <property type="project" value="UniProtKB-UniRule"/>
</dbReference>
<dbReference type="EC" id="3.5.2.6" evidence="3 6"/>
<gene>
    <name evidence="9" type="ORF">SSPSH_000857</name>
</gene>
<comment type="caution">
    <text evidence="9">The sequence shown here is derived from an EMBL/GenBank/DDBJ whole genome shotgun (WGS) entry which is preliminary data.</text>
</comment>
<evidence type="ECO:0000256" key="3">
    <source>
        <dbReference type="ARBA" id="ARBA00012865"/>
    </source>
</evidence>
<dbReference type="Proteomes" id="UP000006242">
    <property type="component" value="Unassembled WGS sequence"/>
</dbReference>
<dbReference type="NCBIfam" id="NF033103">
    <property type="entry name" value="bla_class_A"/>
    <property type="match status" value="1"/>
</dbReference>
<dbReference type="PRINTS" id="PR00118">
    <property type="entry name" value="BLACTAMASEA"/>
</dbReference>
<keyword evidence="5 6" id="KW-0046">Antibiotic resistance</keyword>
<dbReference type="STRING" id="1033802.SSPSH_000857"/>